<evidence type="ECO:0000313" key="2">
    <source>
        <dbReference type="Proteomes" id="UP000306740"/>
    </source>
</evidence>
<dbReference type="EMBL" id="VDFR01000169">
    <property type="protein sequence ID" value="TNC33510.1"/>
    <property type="molecule type" value="Genomic_DNA"/>
</dbReference>
<protein>
    <submittedName>
        <fullName evidence="1">Uncharacterized protein</fullName>
    </submittedName>
</protein>
<sequence length="61" mass="7371">MEKLQQRAVWPEYDGRRLALRRFLCDCRKKRYLTATMYVEREVRSAVLAHSESFQCVGCWE</sequence>
<organism evidence="1 2">
    <name type="scientific">Mumia zhuanghuii</name>
    <dbReference type="NCBI Taxonomy" id="2585211"/>
    <lineage>
        <taxon>Bacteria</taxon>
        <taxon>Bacillati</taxon>
        <taxon>Actinomycetota</taxon>
        <taxon>Actinomycetes</taxon>
        <taxon>Propionibacteriales</taxon>
        <taxon>Nocardioidaceae</taxon>
        <taxon>Mumia</taxon>
    </lineage>
</organism>
<comment type="caution">
    <text evidence="1">The sequence shown here is derived from an EMBL/GenBank/DDBJ whole genome shotgun (WGS) entry which is preliminary data.</text>
</comment>
<proteinExistence type="predicted"/>
<reference evidence="1 2" key="1">
    <citation type="submission" date="2019-05" db="EMBL/GenBank/DDBJ databases">
        <title>Mumia sp. nov., isolated from the intestinal contents of plateau pika (Ochotona curzoniae) in the Qinghai-Tibet plateau of China.</title>
        <authorList>
            <person name="Tian Z."/>
        </authorList>
    </citation>
    <scope>NUCLEOTIDE SEQUENCE [LARGE SCALE GENOMIC DNA]</scope>
    <source>
        <strain evidence="2">527</strain>
    </source>
</reference>
<accession>A0A5C4MBD4</accession>
<dbReference type="RefSeq" id="WP_139107084.1">
    <property type="nucleotide sequence ID" value="NZ_VDFR01000169.1"/>
</dbReference>
<dbReference type="Proteomes" id="UP000306740">
    <property type="component" value="Unassembled WGS sequence"/>
</dbReference>
<gene>
    <name evidence="1" type="ORF">FHE65_28895</name>
</gene>
<dbReference type="AlphaFoldDB" id="A0A5C4MBD4"/>
<evidence type="ECO:0000313" key="1">
    <source>
        <dbReference type="EMBL" id="TNC33510.1"/>
    </source>
</evidence>
<name>A0A5C4MBD4_9ACTN</name>